<dbReference type="Pfam" id="PF01190">
    <property type="entry name" value="Pollen_Ole_e_1"/>
    <property type="match status" value="1"/>
</dbReference>
<feature type="chain" id="PRO_5043044240" evidence="3">
    <location>
        <begin position="24"/>
        <end position="169"/>
    </location>
</feature>
<keyword evidence="3" id="KW-0732">Signal</keyword>
<keyword evidence="5" id="KW-1185">Reference proteome</keyword>
<dbReference type="EMBL" id="JAXQNO010000006">
    <property type="protein sequence ID" value="KAK4796814.1"/>
    <property type="molecule type" value="Genomic_DNA"/>
</dbReference>
<feature type="signal peptide" evidence="3">
    <location>
        <begin position="1"/>
        <end position="23"/>
    </location>
</feature>
<gene>
    <name evidence="4" type="ORF">SAY86_029140</name>
</gene>
<evidence type="ECO:0000313" key="5">
    <source>
        <dbReference type="Proteomes" id="UP001346149"/>
    </source>
</evidence>
<protein>
    <submittedName>
        <fullName evidence="4">Uncharacterized protein</fullName>
    </submittedName>
</protein>
<comment type="caution">
    <text evidence="4">The sequence shown here is derived from an EMBL/GenBank/DDBJ whole genome shotgun (WGS) entry which is preliminary data.</text>
</comment>
<dbReference type="InterPro" id="IPR006041">
    <property type="entry name" value="Pollen_Ole_e1_allergen"/>
</dbReference>
<dbReference type="Proteomes" id="UP001346149">
    <property type="component" value="Unassembled WGS sequence"/>
</dbReference>
<reference evidence="4 5" key="1">
    <citation type="journal article" date="2023" name="Hortic Res">
        <title>Pangenome of water caltrop reveals structural variations and asymmetric subgenome divergence after allopolyploidization.</title>
        <authorList>
            <person name="Zhang X."/>
            <person name="Chen Y."/>
            <person name="Wang L."/>
            <person name="Yuan Y."/>
            <person name="Fang M."/>
            <person name="Shi L."/>
            <person name="Lu R."/>
            <person name="Comes H.P."/>
            <person name="Ma Y."/>
            <person name="Chen Y."/>
            <person name="Huang G."/>
            <person name="Zhou Y."/>
            <person name="Zheng Z."/>
            <person name="Qiu Y."/>
        </authorList>
    </citation>
    <scope>NUCLEOTIDE SEQUENCE [LARGE SCALE GENOMIC DNA]</scope>
    <source>
        <strain evidence="4">F231</strain>
    </source>
</reference>
<dbReference type="PANTHER" id="PTHR31614">
    <property type="entry name" value="PROTEIN DOWNSTREAM OF FLC-RELATED"/>
    <property type="match status" value="1"/>
</dbReference>
<evidence type="ECO:0000256" key="1">
    <source>
        <dbReference type="ARBA" id="ARBA00010049"/>
    </source>
</evidence>
<dbReference type="PANTHER" id="PTHR31614:SF20">
    <property type="entry name" value="POLLEN PROTEIN OLE E I-LIKE PROTEIN"/>
    <property type="match status" value="1"/>
</dbReference>
<evidence type="ECO:0000256" key="3">
    <source>
        <dbReference type="SAM" id="SignalP"/>
    </source>
</evidence>
<sequence length="169" mass="18241">MAKSYGVPVALITALCLVGVAHCVERLVVEGPVFCDTCRVDFATPVSYDLKDAKVKVECRNRTTGVVTISVEGKTGKDGWYRIPVEGDHEEELCEVSLLESPVAECNEQLKGSVHVARISLTNRNGLVQSSRFASSLSYAPKTPVADCVKVLLEMGVLPPDFFLPVGSN</sequence>
<comment type="similarity">
    <text evidence="1">Belongs to the Ole e I family.</text>
</comment>
<evidence type="ECO:0000313" key="4">
    <source>
        <dbReference type="EMBL" id="KAK4796814.1"/>
    </source>
</evidence>
<keyword evidence="2" id="KW-1015">Disulfide bond</keyword>
<name>A0AAN7M394_TRANT</name>
<evidence type="ECO:0000256" key="2">
    <source>
        <dbReference type="ARBA" id="ARBA00023157"/>
    </source>
</evidence>
<dbReference type="AlphaFoldDB" id="A0AAN7M394"/>
<proteinExistence type="inferred from homology"/>
<organism evidence="4 5">
    <name type="scientific">Trapa natans</name>
    <name type="common">Water chestnut</name>
    <dbReference type="NCBI Taxonomy" id="22666"/>
    <lineage>
        <taxon>Eukaryota</taxon>
        <taxon>Viridiplantae</taxon>
        <taxon>Streptophyta</taxon>
        <taxon>Embryophyta</taxon>
        <taxon>Tracheophyta</taxon>
        <taxon>Spermatophyta</taxon>
        <taxon>Magnoliopsida</taxon>
        <taxon>eudicotyledons</taxon>
        <taxon>Gunneridae</taxon>
        <taxon>Pentapetalae</taxon>
        <taxon>rosids</taxon>
        <taxon>malvids</taxon>
        <taxon>Myrtales</taxon>
        <taxon>Lythraceae</taxon>
        <taxon>Trapa</taxon>
    </lineage>
</organism>
<accession>A0AAN7M394</accession>